<feature type="transmembrane region" description="Helical" evidence="7">
    <location>
        <begin position="360"/>
        <end position="381"/>
    </location>
</feature>
<evidence type="ECO:0000256" key="6">
    <source>
        <dbReference type="SAM" id="MobiDB-lite"/>
    </source>
</evidence>
<dbReference type="Gene3D" id="1.20.1530.20">
    <property type="match status" value="1"/>
</dbReference>
<feature type="transmembrane region" description="Helical" evidence="7">
    <location>
        <begin position="261"/>
        <end position="281"/>
    </location>
</feature>
<name>A0A1Y2A1W9_9FUNG</name>
<feature type="transmembrane region" description="Helical" evidence="7">
    <location>
        <begin position="393"/>
        <end position="414"/>
    </location>
</feature>
<keyword evidence="10" id="KW-1185">Reference proteome</keyword>
<dbReference type="Pfam" id="PF01758">
    <property type="entry name" value="SBF"/>
    <property type="match status" value="1"/>
</dbReference>
<keyword evidence="4 7" id="KW-1133">Transmembrane helix</keyword>
<feature type="compositionally biased region" description="Basic and acidic residues" evidence="6">
    <location>
        <begin position="689"/>
        <end position="722"/>
    </location>
</feature>
<evidence type="ECO:0008006" key="11">
    <source>
        <dbReference type="Google" id="ProtNLM"/>
    </source>
</evidence>
<evidence type="ECO:0000256" key="2">
    <source>
        <dbReference type="ARBA" id="ARBA00006528"/>
    </source>
</evidence>
<feature type="transmembrane region" description="Helical" evidence="7">
    <location>
        <begin position="200"/>
        <end position="221"/>
    </location>
</feature>
<gene>
    <name evidence="9" type="ORF">LY90DRAFT_677439</name>
</gene>
<feature type="region of interest" description="Disordered" evidence="6">
    <location>
        <begin position="470"/>
        <end position="529"/>
    </location>
</feature>
<feature type="chain" id="PRO_5012779205" description="SBF-domain-containing protein" evidence="8">
    <location>
        <begin position="23"/>
        <end position="962"/>
    </location>
</feature>
<dbReference type="PANTHER" id="PTHR10361:SF28">
    <property type="entry name" value="P3 PROTEIN-RELATED"/>
    <property type="match status" value="1"/>
</dbReference>
<feature type="transmembrane region" description="Helical" evidence="7">
    <location>
        <begin position="233"/>
        <end position="254"/>
    </location>
</feature>
<feature type="transmembrane region" description="Helical" evidence="7">
    <location>
        <begin position="301"/>
        <end position="321"/>
    </location>
</feature>
<proteinExistence type="inferred from homology"/>
<dbReference type="EMBL" id="MCOG01000332">
    <property type="protein sequence ID" value="ORY16509.1"/>
    <property type="molecule type" value="Genomic_DNA"/>
</dbReference>
<dbReference type="InterPro" id="IPR038770">
    <property type="entry name" value="Na+/solute_symporter_sf"/>
</dbReference>
<dbReference type="PANTHER" id="PTHR10361">
    <property type="entry name" value="SODIUM-BILE ACID COTRANSPORTER"/>
    <property type="match status" value="1"/>
</dbReference>
<feature type="signal peptide" evidence="8">
    <location>
        <begin position="1"/>
        <end position="22"/>
    </location>
</feature>
<accession>A0A1Y2A1W9</accession>
<comment type="subcellular location">
    <subcellularLocation>
        <location evidence="1">Membrane</location>
        <topology evidence="1">Multi-pass membrane protein</topology>
    </subcellularLocation>
</comment>
<comment type="caution">
    <text evidence="9">The sequence shown here is derived from an EMBL/GenBank/DDBJ whole genome shotgun (WGS) entry which is preliminary data.</text>
</comment>
<protein>
    <recommendedName>
        <fullName evidence="11">SBF-domain-containing protein</fullName>
    </recommendedName>
</protein>
<evidence type="ECO:0000256" key="1">
    <source>
        <dbReference type="ARBA" id="ARBA00004141"/>
    </source>
</evidence>
<dbReference type="GO" id="GO:0016020">
    <property type="term" value="C:membrane"/>
    <property type="evidence" value="ECO:0007669"/>
    <property type="project" value="UniProtKB-SubCell"/>
</dbReference>
<evidence type="ECO:0000313" key="9">
    <source>
        <dbReference type="EMBL" id="ORY16509.1"/>
    </source>
</evidence>
<evidence type="ECO:0000256" key="7">
    <source>
        <dbReference type="SAM" id="Phobius"/>
    </source>
</evidence>
<feature type="transmembrane region" description="Helical" evidence="7">
    <location>
        <begin position="162"/>
        <end position="188"/>
    </location>
</feature>
<keyword evidence="8" id="KW-0732">Signal</keyword>
<feature type="region of interest" description="Disordered" evidence="6">
    <location>
        <begin position="689"/>
        <end position="762"/>
    </location>
</feature>
<dbReference type="AlphaFoldDB" id="A0A1Y2A1W9"/>
<dbReference type="InterPro" id="IPR002657">
    <property type="entry name" value="BilAc:Na_symport/Acr3"/>
</dbReference>
<evidence type="ECO:0000256" key="4">
    <source>
        <dbReference type="ARBA" id="ARBA00022989"/>
    </source>
</evidence>
<comment type="similarity">
    <text evidence="2">Belongs to the bile acid:sodium symporter (BASS) (TC 2.A.28) family.</text>
</comment>
<reference evidence="9 10" key="1">
    <citation type="submission" date="2016-08" db="EMBL/GenBank/DDBJ databases">
        <title>A Parts List for Fungal Cellulosomes Revealed by Comparative Genomics.</title>
        <authorList>
            <consortium name="DOE Joint Genome Institute"/>
            <person name="Haitjema C.H."/>
            <person name="Gilmore S.P."/>
            <person name="Henske J.K."/>
            <person name="Solomon K.V."/>
            <person name="De Groot R."/>
            <person name="Kuo A."/>
            <person name="Mondo S.J."/>
            <person name="Salamov A.A."/>
            <person name="Labutti K."/>
            <person name="Zhao Z."/>
            <person name="Chiniquy J."/>
            <person name="Barry K."/>
            <person name="Brewer H.M."/>
            <person name="Purvine S.O."/>
            <person name="Wright A.T."/>
            <person name="Boxma B."/>
            <person name="Van Alen T."/>
            <person name="Hackstein J.H."/>
            <person name="Baker S.E."/>
            <person name="Grigoriev I.V."/>
            <person name="O'Malley M.A."/>
        </authorList>
    </citation>
    <scope>NUCLEOTIDE SEQUENCE [LARGE SCALE GENOMIC DNA]</scope>
    <source>
        <strain evidence="9 10">G1</strain>
    </source>
</reference>
<feature type="transmembrane region" description="Helical" evidence="7">
    <location>
        <begin position="328"/>
        <end position="348"/>
    </location>
</feature>
<sequence length="962" mass="106961">MKRHYIYQNILFLLLLLNYSNALVLRSNTNEIVKISLNTICMETKKILLGQQDVELKIQLSQIPISSINITFISDNNFKNFDVVPKSLFFDGKYTSIQLEGNTTINVKNSNIKDNNPVIKSFKLKSKKTGSSKLSFDIQSDGNNIQLDEFLNDKLDITVNVVAYPITSIILMVSTAMFLFCIGLSLSGNTLRGTFHKERIPPILCGLICQFVIVPLISILIPKLFKQNNIQVLSVFMVGISPSSVIAPIFTYYLGGDRALAVSLCLISTILGSAVYVIYLYVYLMFFSRSLELTTFPYEGVAFIVIYCLVPLLLGSLLLHFKPLWASWLNKGATFWGALIILTSLIVSLKDAGSVFLSQWYIYCVSIILTSLSFGISVIMSKIFRLNSKKTRAICMNTALPNIPLAITIIQVYINPCCSQILSAFPLFHTFWMLIETIIIVIDNIKKSDIDTQTHKRSYSFQVGNTFNNINKKDDDDDDNDTPTTTATPSPELLKVNDILNNTSNNHFSPGNSPASGTPSINSMITKTKNGNTKSIANTYIKGNDNHQKISESELNVTPNFNSNNNSIKQSSHNSTTLPVTLNIDTSKKSKSLQESVKIKPESLYSALETPASENSNSVSYEVNTTISPYNLNANSLLSSDIGSSYLRNYSNSGTPFTDNKNTSLASKVFGMSVSQAVSCVPEPIITEKLRDKENDKDNEKKNQKGNGKEMEMENGKGKEEFQPNDADTNEVNSATTFCTTKTDFSSPNSSNPSATKDTSSKLKQYDVIPTPIYQVSLDLPLKQNTSHLDQSPKQKSSLTDKFIPINEDDNQHNYKSSVTSFFNSLDDSVDFQSYTNSVKGLEMSESHQQQQQFTKSNLPPQGLDNVIIATTNSYSSFSSALTSPLARPIPSTTEPEEYVIPQPPEITLNNFDLDDLSYNPQRVSLISSMSYTTFQSCQTESSELSEFEDCIPEDNNKENNN</sequence>
<feature type="compositionally biased region" description="Polar residues" evidence="6">
    <location>
        <begin position="726"/>
        <end position="758"/>
    </location>
</feature>
<keyword evidence="3 7" id="KW-0812">Transmembrane</keyword>
<organism evidence="9 10">
    <name type="scientific">Neocallimastix californiae</name>
    <dbReference type="NCBI Taxonomy" id="1754190"/>
    <lineage>
        <taxon>Eukaryota</taxon>
        <taxon>Fungi</taxon>
        <taxon>Fungi incertae sedis</taxon>
        <taxon>Chytridiomycota</taxon>
        <taxon>Chytridiomycota incertae sedis</taxon>
        <taxon>Neocallimastigomycetes</taxon>
        <taxon>Neocallimastigales</taxon>
        <taxon>Neocallimastigaceae</taxon>
        <taxon>Neocallimastix</taxon>
    </lineage>
</organism>
<feature type="compositionally biased region" description="Polar residues" evidence="6">
    <location>
        <begin position="499"/>
        <end position="529"/>
    </location>
</feature>
<keyword evidence="5 7" id="KW-0472">Membrane</keyword>
<evidence type="ECO:0000256" key="5">
    <source>
        <dbReference type="ARBA" id="ARBA00023136"/>
    </source>
</evidence>
<dbReference type="OrthoDB" id="203097at2759"/>
<evidence type="ECO:0000256" key="8">
    <source>
        <dbReference type="SAM" id="SignalP"/>
    </source>
</evidence>
<evidence type="ECO:0000313" key="10">
    <source>
        <dbReference type="Proteomes" id="UP000193920"/>
    </source>
</evidence>
<dbReference type="Proteomes" id="UP000193920">
    <property type="component" value="Unassembled WGS sequence"/>
</dbReference>
<dbReference type="InterPro" id="IPR004710">
    <property type="entry name" value="Bilac:Na_transpt"/>
</dbReference>
<evidence type="ECO:0000256" key="3">
    <source>
        <dbReference type="ARBA" id="ARBA00022692"/>
    </source>
</evidence>